<proteinExistence type="inferred from homology"/>
<reference evidence="10" key="1">
    <citation type="submission" date="2023-07" db="EMBL/GenBank/DDBJ databases">
        <title>Sequencing the genomes of 1000 actinobacteria strains.</title>
        <authorList>
            <person name="Klenk H.-P."/>
        </authorList>
    </citation>
    <scope>NUCLEOTIDE SEQUENCE</scope>
    <source>
        <strain evidence="10">DSM 45977</strain>
    </source>
</reference>
<feature type="transmembrane region" description="Helical" evidence="9">
    <location>
        <begin position="233"/>
        <end position="256"/>
    </location>
</feature>
<dbReference type="GO" id="GO:1905039">
    <property type="term" value="P:carboxylic acid transmembrane transport"/>
    <property type="evidence" value="ECO:0007669"/>
    <property type="project" value="UniProtKB-ARBA"/>
</dbReference>
<feature type="compositionally biased region" description="Basic and acidic residues" evidence="8">
    <location>
        <begin position="1"/>
        <end position="14"/>
    </location>
</feature>
<feature type="region of interest" description="Disordered" evidence="8">
    <location>
        <begin position="1"/>
        <end position="39"/>
    </location>
</feature>
<protein>
    <recommendedName>
        <fullName evidence="3">Sodium-dependent dicarboxylate transporter SdcS</fullName>
    </recommendedName>
    <alternativeName>
        <fullName evidence="7">Na(+)/dicarboxylate symporter</fullName>
    </alternativeName>
</protein>
<gene>
    <name evidence="10" type="ORF">JOF55_001849</name>
</gene>
<comment type="caution">
    <text evidence="10">The sequence shown here is derived from an EMBL/GenBank/DDBJ whole genome shotgun (WGS) entry which is preliminary data.</text>
</comment>
<evidence type="ECO:0000313" key="11">
    <source>
        <dbReference type="Proteomes" id="UP001180845"/>
    </source>
</evidence>
<evidence type="ECO:0000256" key="2">
    <source>
        <dbReference type="ARBA" id="ARBA00006772"/>
    </source>
</evidence>
<dbReference type="Proteomes" id="UP001180845">
    <property type="component" value="Unassembled WGS sequence"/>
</dbReference>
<evidence type="ECO:0000256" key="5">
    <source>
        <dbReference type="ARBA" id="ARBA00022989"/>
    </source>
</evidence>
<keyword evidence="11" id="KW-1185">Reference proteome</keyword>
<feature type="transmembrane region" description="Helical" evidence="9">
    <location>
        <begin position="50"/>
        <end position="68"/>
    </location>
</feature>
<feature type="transmembrane region" description="Helical" evidence="9">
    <location>
        <begin position="427"/>
        <end position="449"/>
    </location>
</feature>
<evidence type="ECO:0000256" key="7">
    <source>
        <dbReference type="ARBA" id="ARBA00031174"/>
    </source>
</evidence>
<feature type="transmembrane region" description="Helical" evidence="9">
    <location>
        <begin position="398"/>
        <end position="415"/>
    </location>
</feature>
<evidence type="ECO:0000256" key="8">
    <source>
        <dbReference type="SAM" id="MobiDB-lite"/>
    </source>
</evidence>
<sequence length="547" mass="57192">MDESRRDDDAEDRSGNSPQGTPEERTGTRRLATPESGEVEEHARVSRRAWIGRFLGPVLAVVVYFLLPGGEGGVGDAARGVAAVGALMAVWWVTEALPLAATALLPIALFPLLGATDIEGATAPYANDIVFLFMGGFMLALAMQRWGLHRRIALRTVLAVGTKPVRVVGGFMLATGFLSMWVSNTATTVVMLPIGLSVLTLVFERVRGSEQAAEEEHVTDAVEKVSDPGVANFATCLMLAIAYAASIGSLATLIGTPPNLFMAGFLSETYGIEIGFGQWMLFGLPLAVVLMVIAWVLLTKVVYPTTMTDIPGGRELFRGELAKLGPMSRGERVVGIVFICTAVAWIAREPLSNLVPALANLSDAGIAIIAALVLFAIPLDARSGVFTLDWTSAAKLPWGVLLLFGGGLSLASAIGETGLDAFIGRQVGALGGVPSLVLVLVAVIAVIFLTEMTSNTATAATFLPILAGVAIGLDVDVLLLVVPAAVAATCAFMLPVATPPNAIVFGSGHVTIPQMVKAGWWLNLTAVVLIPLAVYTLGAWALGIALS</sequence>
<evidence type="ECO:0000313" key="10">
    <source>
        <dbReference type="EMBL" id="MDR7301668.1"/>
    </source>
</evidence>
<comment type="similarity">
    <text evidence="2">Belongs to the SLC13A/DASS transporter (TC 2.A.47) family. NADC subfamily.</text>
</comment>
<dbReference type="EMBL" id="JAVDXW010000001">
    <property type="protein sequence ID" value="MDR7301668.1"/>
    <property type="molecule type" value="Genomic_DNA"/>
</dbReference>
<organism evidence="10 11">
    <name type="scientific">Haloactinomyces albus</name>
    <dbReference type="NCBI Taxonomy" id="1352928"/>
    <lineage>
        <taxon>Bacteria</taxon>
        <taxon>Bacillati</taxon>
        <taxon>Actinomycetota</taxon>
        <taxon>Actinomycetes</taxon>
        <taxon>Actinopolysporales</taxon>
        <taxon>Actinopolysporaceae</taxon>
        <taxon>Haloactinomyces</taxon>
    </lineage>
</organism>
<feature type="transmembrane region" description="Helical" evidence="9">
    <location>
        <begin position="125"/>
        <end position="143"/>
    </location>
</feature>
<dbReference type="AlphaFoldDB" id="A0AAE3ZB42"/>
<dbReference type="Pfam" id="PF00939">
    <property type="entry name" value="Na_sulph_symp"/>
    <property type="match status" value="1"/>
</dbReference>
<feature type="transmembrane region" description="Helical" evidence="9">
    <location>
        <begin position="188"/>
        <end position="206"/>
    </location>
</feature>
<feature type="transmembrane region" description="Helical" evidence="9">
    <location>
        <begin position="520"/>
        <end position="546"/>
    </location>
</feature>
<feature type="transmembrane region" description="Helical" evidence="9">
    <location>
        <begin position="80"/>
        <end position="113"/>
    </location>
</feature>
<keyword evidence="4 9" id="KW-0812">Transmembrane</keyword>
<feature type="transmembrane region" description="Helical" evidence="9">
    <location>
        <begin position="333"/>
        <end position="351"/>
    </location>
</feature>
<dbReference type="PANTHER" id="PTHR10283:SF82">
    <property type="entry name" value="SOLUTE CARRIER FAMILY 13 MEMBER 2"/>
    <property type="match status" value="1"/>
</dbReference>
<accession>A0AAE3ZB42</accession>
<evidence type="ECO:0000256" key="4">
    <source>
        <dbReference type="ARBA" id="ARBA00022692"/>
    </source>
</evidence>
<evidence type="ECO:0000256" key="3">
    <source>
        <dbReference type="ARBA" id="ARBA00020150"/>
    </source>
</evidence>
<dbReference type="GO" id="GO:0008514">
    <property type="term" value="F:organic anion transmembrane transporter activity"/>
    <property type="evidence" value="ECO:0007669"/>
    <property type="project" value="UniProtKB-ARBA"/>
</dbReference>
<feature type="transmembrane region" description="Helical" evidence="9">
    <location>
        <begin position="357"/>
        <end position="377"/>
    </location>
</feature>
<dbReference type="PANTHER" id="PTHR10283">
    <property type="entry name" value="SOLUTE CARRIER FAMILY 13 MEMBER"/>
    <property type="match status" value="1"/>
</dbReference>
<evidence type="ECO:0000256" key="1">
    <source>
        <dbReference type="ARBA" id="ARBA00004141"/>
    </source>
</evidence>
<keyword evidence="6 9" id="KW-0472">Membrane</keyword>
<name>A0AAE3ZB42_9ACTN</name>
<keyword evidence="5 9" id="KW-1133">Transmembrane helix</keyword>
<dbReference type="RefSeq" id="WP_310272511.1">
    <property type="nucleotide sequence ID" value="NZ_JAVDXW010000001.1"/>
</dbReference>
<dbReference type="GO" id="GO:0005886">
    <property type="term" value="C:plasma membrane"/>
    <property type="evidence" value="ECO:0007669"/>
    <property type="project" value="TreeGrafter"/>
</dbReference>
<comment type="subcellular location">
    <subcellularLocation>
        <location evidence="1">Membrane</location>
        <topology evidence="1">Multi-pass membrane protein</topology>
    </subcellularLocation>
</comment>
<evidence type="ECO:0000256" key="9">
    <source>
        <dbReference type="SAM" id="Phobius"/>
    </source>
</evidence>
<feature type="transmembrane region" description="Helical" evidence="9">
    <location>
        <begin position="461"/>
        <end position="494"/>
    </location>
</feature>
<dbReference type="InterPro" id="IPR001898">
    <property type="entry name" value="SLC13A/DASS"/>
</dbReference>
<evidence type="ECO:0000256" key="6">
    <source>
        <dbReference type="ARBA" id="ARBA00023136"/>
    </source>
</evidence>
<feature type="transmembrane region" description="Helical" evidence="9">
    <location>
        <begin position="276"/>
        <end position="298"/>
    </location>
</feature>